<evidence type="ECO:0000313" key="1">
    <source>
        <dbReference type="EMBL" id="CAB4124183.1"/>
    </source>
</evidence>
<proteinExistence type="predicted"/>
<name>A0A6J5KT11_9CAUD</name>
<sequence>MTHSELVTNLKSIGLSHYYNSGLKLWQIFVDDLVLYIAPKTLEGFASRDELEAFISNTMVDKIENGLVSEEIPLH</sequence>
<organism evidence="1">
    <name type="scientific">uncultured Caudovirales phage</name>
    <dbReference type="NCBI Taxonomy" id="2100421"/>
    <lineage>
        <taxon>Viruses</taxon>
        <taxon>Duplodnaviria</taxon>
        <taxon>Heunggongvirae</taxon>
        <taxon>Uroviricota</taxon>
        <taxon>Caudoviricetes</taxon>
        <taxon>Peduoviridae</taxon>
        <taxon>Maltschvirus</taxon>
        <taxon>Maltschvirus maltsch</taxon>
    </lineage>
</organism>
<gene>
    <name evidence="1" type="ORF">UFOVP49_48</name>
</gene>
<accession>A0A6J5KT11</accession>
<protein>
    <submittedName>
        <fullName evidence="1">Uncharacterized protein</fullName>
    </submittedName>
</protein>
<reference evidence="1" key="1">
    <citation type="submission" date="2020-04" db="EMBL/GenBank/DDBJ databases">
        <authorList>
            <person name="Chiriac C."/>
            <person name="Salcher M."/>
            <person name="Ghai R."/>
            <person name="Kavagutti S V."/>
        </authorList>
    </citation>
    <scope>NUCLEOTIDE SEQUENCE</scope>
</reference>
<dbReference type="EMBL" id="LR796178">
    <property type="protein sequence ID" value="CAB4124183.1"/>
    <property type="molecule type" value="Genomic_DNA"/>
</dbReference>